<evidence type="ECO:0000313" key="3">
    <source>
        <dbReference type="Proteomes" id="UP000620104"/>
    </source>
</evidence>
<feature type="compositionally biased region" description="Basic and acidic residues" evidence="1">
    <location>
        <begin position="124"/>
        <end position="134"/>
    </location>
</feature>
<reference evidence="2" key="1">
    <citation type="submission" date="2020-07" db="EMBL/GenBank/DDBJ databases">
        <title>Draft Genome Sequence of a Deep-Sea Yeast, Naganishia (Cryptococcus) liquefaciens strain N6.</title>
        <authorList>
            <person name="Han Y.W."/>
            <person name="Kajitani R."/>
            <person name="Morimoto H."/>
            <person name="Parhat M."/>
            <person name="Tsubouchi H."/>
            <person name="Bakenova O."/>
            <person name="Ogata M."/>
            <person name="Argunhan B."/>
            <person name="Aoki R."/>
            <person name="Kajiwara S."/>
            <person name="Itoh T."/>
            <person name="Iwasaki H."/>
        </authorList>
    </citation>
    <scope>NUCLEOTIDE SEQUENCE</scope>
    <source>
        <strain evidence="2">N6</strain>
    </source>
</reference>
<comment type="caution">
    <text evidence="2">The sequence shown here is derived from an EMBL/GenBank/DDBJ whole genome shotgun (WGS) entry which is preliminary data.</text>
</comment>
<feature type="region of interest" description="Disordered" evidence="1">
    <location>
        <begin position="42"/>
        <end position="134"/>
    </location>
</feature>
<accession>A0A8H3TW30</accession>
<feature type="region of interest" description="Disordered" evidence="1">
    <location>
        <begin position="384"/>
        <end position="412"/>
    </location>
</feature>
<evidence type="ECO:0000256" key="1">
    <source>
        <dbReference type="SAM" id="MobiDB-lite"/>
    </source>
</evidence>
<keyword evidence="3" id="KW-1185">Reference proteome</keyword>
<dbReference type="OrthoDB" id="10638836at2759"/>
<dbReference type="AlphaFoldDB" id="A0A8H3TW30"/>
<sequence>MDPFDEFFAAVFGASGIGGSRSDGFNCRASLRTPHSDSWAFTERTKEQCDELENNEDSNTLSIIAKRDDEDDDSNNHHNNDDYSQLDDVPVRSDQYPLKVGEADERSRKKMATAEEDEETALGSKEESGHCDMDGEEEMRNFEPPSMQLSAVKECYNLAEEDVFSFSMWIEIGGEKAKVYKPVDMSDCLSEGWIASEAGMHYTVNVLVGRKTKLANLPPFYRYGDSVELQTQFATRTISRDQVHPHNRKKEKPFYELRLRYAPKGMLQAEGIVPIDFRMTPGDQGLNADHPIEVEDEISYTDPIESLAVQRSPELGRQPIGANFAPEERKVTAELLAGSAMEGSSNEIPQTEARRLEEPSAIEGGQEDRVARQEQFVRRMKAHLNAGGDIGEQRQFEVPGSKRPNTDEVEADVKNEHKRCKVTVRDYFENGLVVVKIEDD</sequence>
<dbReference type="EMBL" id="BLZA01000030">
    <property type="protein sequence ID" value="GHJ88192.1"/>
    <property type="molecule type" value="Genomic_DNA"/>
</dbReference>
<organism evidence="2 3">
    <name type="scientific">Naganishia liquefaciens</name>
    <dbReference type="NCBI Taxonomy" id="104408"/>
    <lineage>
        <taxon>Eukaryota</taxon>
        <taxon>Fungi</taxon>
        <taxon>Dikarya</taxon>
        <taxon>Basidiomycota</taxon>
        <taxon>Agaricomycotina</taxon>
        <taxon>Tremellomycetes</taxon>
        <taxon>Filobasidiales</taxon>
        <taxon>Filobasidiaceae</taxon>
        <taxon>Naganishia</taxon>
    </lineage>
</organism>
<name>A0A8H3TW30_9TREE</name>
<dbReference type="Proteomes" id="UP000620104">
    <property type="component" value="Unassembled WGS sequence"/>
</dbReference>
<gene>
    <name evidence="2" type="ORF">NliqN6_4594</name>
</gene>
<protein>
    <submittedName>
        <fullName evidence="2">Uncharacterized protein</fullName>
    </submittedName>
</protein>
<proteinExistence type="predicted"/>
<evidence type="ECO:0000313" key="2">
    <source>
        <dbReference type="EMBL" id="GHJ88192.1"/>
    </source>
</evidence>